<dbReference type="RefSeq" id="WP_415630023.1">
    <property type="nucleotide sequence ID" value="NZ_CBCRZO010000011.1"/>
</dbReference>
<dbReference type="EMBL" id="BAAALG010000012">
    <property type="protein sequence ID" value="GAA1109885.1"/>
    <property type="molecule type" value="Genomic_DNA"/>
</dbReference>
<protein>
    <submittedName>
        <fullName evidence="2">FAD-dependent oxidoreductase</fullName>
    </submittedName>
</protein>
<dbReference type="InterPro" id="IPR006311">
    <property type="entry name" value="TAT_signal"/>
</dbReference>
<comment type="caution">
    <text evidence="2">The sequence shown here is derived from an EMBL/GenBank/DDBJ whole genome shotgun (WGS) entry which is preliminary data.</text>
</comment>
<dbReference type="PANTHER" id="PTHR42923:SF46">
    <property type="entry name" value="AMINE OXIDASE"/>
    <property type="match status" value="1"/>
</dbReference>
<feature type="domain" description="Amine oxidase" evidence="1">
    <location>
        <begin position="50"/>
        <end position="543"/>
    </location>
</feature>
<reference evidence="2 3" key="1">
    <citation type="journal article" date="2019" name="Int. J. Syst. Evol. Microbiol.">
        <title>The Global Catalogue of Microorganisms (GCM) 10K type strain sequencing project: providing services to taxonomists for standard genome sequencing and annotation.</title>
        <authorList>
            <consortium name="The Broad Institute Genomics Platform"/>
            <consortium name="The Broad Institute Genome Sequencing Center for Infectious Disease"/>
            <person name="Wu L."/>
            <person name="Ma J."/>
        </authorList>
    </citation>
    <scope>NUCLEOTIDE SEQUENCE [LARGE SCALE GENOMIC DNA]</scope>
    <source>
        <strain evidence="2 3">JCM 13008</strain>
    </source>
</reference>
<dbReference type="PANTHER" id="PTHR42923">
    <property type="entry name" value="PROTOPORPHYRINOGEN OXIDASE"/>
    <property type="match status" value="1"/>
</dbReference>
<dbReference type="InterPro" id="IPR002937">
    <property type="entry name" value="Amino_oxidase"/>
</dbReference>
<dbReference type="Pfam" id="PF01593">
    <property type="entry name" value="Amino_oxidase"/>
    <property type="match status" value="1"/>
</dbReference>
<evidence type="ECO:0000313" key="3">
    <source>
        <dbReference type="Proteomes" id="UP001501581"/>
    </source>
</evidence>
<dbReference type="InterPro" id="IPR050464">
    <property type="entry name" value="Zeta_carotene_desat/Oxidored"/>
</dbReference>
<proteinExistence type="predicted"/>
<gene>
    <name evidence="2" type="ORF">GCM10009668_33000</name>
</gene>
<organism evidence="2 3">
    <name type="scientific">Nocardioides dubius</name>
    <dbReference type="NCBI Taxonomy" id="317019"/>
    <lineage>
        <taxon>Bacteria</taxon>
        <taxon>Bacillati</taxon>
        <taxon>Actinomycetota</taxon>
        <taxon>Actinomycetes</taxon>
        <taxon>Propionibacteriales</taxon>
        <taxon>Nocardioidaceae</taxon>
        <taxon>Nocardioides</taxon>
    </lineage>
</organism>
<sequence>MAPLDSSLPPVTRRGMIAGTGVAAGTLALAQTPALAVRPGRKVAVLGGGMAGLTAAHELAERGFKVTVFEPSAWGGKARSIPVPNTGRGGRRDLPGEHGFRFFPGFYHHVPNTMRRIPFGRGTVGDHLVDATEGKFYRAGGRADGFIFGLGPDPEQLLTVDGLRKYLTDTLGGSTVPPHELAWFVTRLLVFLTSCEERRFKQWEHRSWWDFVGADSRSGEYQTVLASGLTRSLVAARADIASTRTIGNMGEAFIMNMMGRGNDGALDRVLDLPTNEAWINPWMRHLRSLGVRFVKGQRLVRYEVEKGRIEAAVLRDAKGRRHRFEADWFVSAMPVERARETLTPAVLRRAPHLRRLDALKPDWMVGIQYFLRQPIDLTHGHISFIDSPWAITALTQGQFWKGRRISRDYGDGKVRDILSVDISNWSEPGILYKKPAKQCTPAQIAREVLAQIRAHETAGAQLPDSIIHSWFLDPGIAWNAKRGRNTNATPLLINTVGSWDDRPEARSGIANLLLSGDYVRTNIDLATMEGANESARAAVNAILDERGSRAERVQMFQLYRPQEFEALKMVDEQLYKAGLPNALDLPL</sequence>
<name>A0ABN1TZ98_9ACTN</name>
<dbReference type="Gene3D" id="3.50.50.60">
    <property type="entry name" value="FAD/NAD(P)-binding domain"/>
    <property type="match status" value="1"/>
</dbReference>
<dbReference type="SUPFAM" id="SSF51905">
    <property type="entry name" value="FAD/NAD(P)-binding domain"/>
    <property type="match status" value="1"/>
</dbReference>
<evidence type="ECO:0000259" key="1">
    <source>
        <dbReference type="Pfam" id="PF01593"/>
    </source>
</evidence>
<keyword evidence="3" id="KW-1185">Reference proteome</keyword>
<accession>A0ABN1TZ98</accession>
<dbReference type="InterPro" id="IPR036188">
    <property type="entry name" value="FAD/NAD-bd_sf"/>
</dbReference>
<dbReference type="Proteomes" id="UP001501581">
    <property type="component" value="Unassembled WGS sequence"/>
</dbReference>
<evidence type="ECO:0000313" key="2">
    <source>
        <dbReference type="EMBL" id="GAA1109885.1"/>
    </source>
</evidence>
<dbReference type="PROSITE" id="PS51318">
    <property type="entry name" value="TAT"/>
    <property type="match status" value="1"/>
</dbReference>